<dbReference type="Pfam" id="PF01207">
    <property type="entry name" value="Dus"/>
    <property type="match status" value="2"/>
</dbReference>
<proteinExistence type="inferred from homology"/>
<evidence type="ECO:0000256" key="4">
    <source>
        <dbReference type="ARBA" id="ARBA00048342"/>
    </source>
</evidence>
<evidence type="ECO:0000259" key="8">
    <source>
        <dbReference type="Pfam" id="PF01207"/>
    </source>
</evidence>
<dbReference type="GO" id="GO:0003723">
    <property type="term" value="F:RNA binding"/>
    <property type="evidence" value="ECO:0007669"/>
    <property type="project" value="TreeGrafter"/>
</dbReference>
<comment type="catalytic activity">
    <reaction evidence="4">
        <text>a 5,6-dihydrouridine in mRNA + NAD(+) = a uridine in mRNA + NADH + H(+)</text>
        <dbReference type="Rhea" id="RHEA:69851"/>
        <dbReference type="Rhea" id="RHEA-COMP:14658"/>
        <dbReference type="Rhea" id="RHEA-COMP:17789"/>
        <dbReference type="ChEBI" id="CHEBI:15378"/>
        <dbReference type="ChEBI" id="CHEBI:57540"/>
        <dbReference type="ChEBI" id="CHEBI:57945"/>
        <dbReference type="ChEBI" id="CHEBI:65315"/>
        <dbReference type="ChEBI" id="CHEBI:74443"/>
    </reaction>
    <physiologicalReaction direction="right-to-left" evidence="4">
        <dbReference type="Rhea" id="RHEA:69853"/>
    </physiologicalReaction>
</comment>
<gene>
    <name evidence="9" type="ORF">RS030_2308</name>
</gene>
<organism evidence="9 10">
    <name type="scientific">Cryptosporidium xiaoi</name>
    <dbReference type="NCBI Taxonomy" id="659607"/>
    <lineage>
        <taxon>Eukaryota</taxon>
        <taxon>Sar</taxon>
        <taxon>Alveolata</taxon>
        <taxon>Apicomplexa</taxon>
        <taxon>Conoidasida</taxon>
        <taxon>Coccidia</taxon>
        <taxon>Eucoccidiorida</taxon>
        <taxon>Eimeriorina</taxon>
        <taxon>Cryptosporidiidae</taxon>
        <taxon>Cryptosporidium</taxon>
    </lineage>
</organism>
<accession>A0AAV9XVG6</accession>
<dbReference type="GO" id="GO:0102265">
    <property type="term" value="F:tRNA-dihydrouridine47 synthase activity"/>
    <property type="evidence" value="ECO:0007669"/>
    <property type="project" value="UniProtKB-EC"/>
</dbReference>
<comment type="similarity">
    <text evidence="1">Belongs to the Dus family. Dus3 subfamily.</text>
</comment>
<dbReference type="CDD" id="cd02801">
    <property type="entry name" value="DUS_like_FMN"/>
    <property type="match status" value="1"/>
</dbReference>
<sequence>MEKFEMDEDSYIKSCLTNSEAPIKREFLDFSYEKERNEVKLDNNNNCEKLLGTENNMNTESESRKRSRGMFKSSERNMNTGYISWYGMNGHICNNIATIGECNLDSGLNCNKNHDLSGYIEMKKKEMDHKILTNEYENVYVKNYLNKKCPIFEKYGVCYLGLNCEFALNSHFDESNMLNINSNGEKVTSEMLNDFYRKFELNRTGIKIKSNVRKKLIEYPKTEEFFNISTSKSASSLINSGEKRSVNKKNKSQKKLINPLLPSLNTENEKAKEQESDILDDVNLKIEKSFLDKHSHIHCTEKMKISANKNKMFNNKLILAPLTTVGNLPFRRLCTKYGADITVSEMVLCNEILAGKPSELALLKRSPDEKCFGIQLACGNKNTLIKTGEFISNNYEFDFIDINAACPVKSLHEKGGGSVLIDREEELELMIKGLKYVIPKDKLVTVKLRMSHSGSPINKSLYKDNFTEECENWSLIYKHMKAHKIMGILCDSGVDGITIHGRTSFQRYTKEADWDYIKYCSLLCSKQYYKHNSNYFNATVGVCPSIIGCGDVLTYNDYQRHIQNDLVDSVMIGRGALLKPWIFTEIKENRNWDISSNERLDILKQFVDFGLEHWGSDKRGVALTRRFLLEFLSFYHRYIPIGILEQSINSQSFNWRIPKYIGRNDLETLLSSQKVEDWIKISEMLLGKVPSEFVFIPKHKANSY</sequence>
<protein>
    <recommendedName>
        <fullName evidence="2">tRNA-dihydrouridine(47) synthase [NAD(P)(+)]</fullName>
        <ecNumber evidence="2">1.3.1.89</ecNumber>
    </recommendedName>
</protein>
<dbReference type="InterPro" id="IPR013785">
    <property type="entry name" value="Aldolase_TIM"/>
</dbReference>
<dbReference type="Proteomes" id="UP001311799">
    <property type="component" value="Unassembled WGS sequence"/>
</dbReference>
<evidence type="ECO:0000256" key="2">
    <source>
        <dbReference type="ARBA" id="ARBA00012376"/>
    </source>
</evidence>
<dbReference type="Gene3D" id="3.20.20.70">
    <property type="entry name" value="Aldolase class I"/>
    <property type="match status" value="1"/>
</dbReference>
<evidence type="ECO:0000313" key="10">
    <source>
        <dbReference type="Proteomes" id="UP001311799"/>
    </source>
</evidence>
<evidence type="ECO:0000256" key="5">
    <source>
        <dbReference type="ARBA" id="ARBA00049447"/>
    </source>
</evidence>
<reference evidence="9 10" key="1">
    <citation type="submission" date="2023-10" db="EMBL/GenBank/DDBJ databases">
        <title>Comparative genomics analysis reveals potential genetic determinants of host preference in Cryptosporidium xiaoi.</title>
        <authorList>
            <person name="Xiao L."/>
            <person name="Li J."/>
        </authorList>
    </citation>
    <scope>NUCLEOTIDE SEQUENCE [LARGE SCALE GENOMIC DNA]</scope>
    <source>
        <strain evidence="9 10">52996</strain>
    </source>
</reference>
<evidence type="ECO:0000256" key="6">
    <source>
        <dbReference type="ARBA" id="ARBA00049513"/>
    </source>
</evidence>
<comment type="caution">
    <text evidence="9">The sequence shown here is derived from an EMBL/GenBank/DDBJ whole genome shotgun (WGS) entry which is preliminary data.</text>
</comment>
<dbReference type="PANTHER" id="PTHR45846">
    <property type="entry name" value="TRNA-DIHYDROURIDINE(47) SYNTHASE [NAD(P)(+)]-LIKE"/>
    <property type="match status" value="1"/>
</dbReference>
<comment type="catalytic activity">
    <reaction evidence="5">
        <text>a 5,6-dihydrouridine in mRNA + NADP(+) = a uridine in mRNA + NADPH + H(+)</text>
        <dbReference type="Rhea" id="RHEA:69855"/>
        <dbReference type="Rhea" id="RHEA-COMP:14658"/>
        <dbReference type="Rhea" id="RHEA-COMP:17789"/>
        <dbReference type="ChEBI" id="CHEBI:15378"/>
        <dbReference type="ChEBI" id="CHEBI:57783"/>
        <dbReference type="ChEBI" id="CHEBI:58349"/>
        <dbReference type="ChEBI" id="CHEBI:65315"/>
        <dbReference type="ChEBI" id="CHEBI:74443"/>
    </reaction>
    <physiologicalReaction direction="right-to-left" evidence="5">
        <dbReference type="Rhea" id="RHEA:69857"/>
    </physiologicalReaction>
</comment>
<dbReference type="EC" id="1.3.1.89" evidence="2"/>
<feature type="region of interest" description="Disordered" evidence="7">
    <location>
        <begin position="52"/>
        <end position="71"/>
    </location>
</feature>
<keyword evidence="10" id="KW-1185">Reference proteome</keyword>
<dbReference type="InterPro" id="IPR035587">
    <property type="entry name" value="DUS-like_FMN-bd"/>
</dbReference>
<evidence type="ECO:0000256" key="3">
    <source>
        <dbReference type="ARBA" id="ARBA00048266"/>
    </source>
</evidence>
<evidence type="ECO:0000256" key="7">
    <source>
        <dbReference type="SAM" id="MobiDB-lite"/>
    </source>
</evidence>
<comment type="catalytic activity">
    <reaction evidence="6">
        <text>5,6-dihydrouridine(47) in tRNA + NADP(+) = uridine(47) in tRNA + NADPH + H(+)</text>
        <dbReference type="Rhea" id="RHEA:53360"/>
        <dbReference type="Rhea" id="RHEA-COMP:13539"/>
        <dbReference type="Rhea" id="RHEA-COMP:13540"/>
        <dbReference type="ChEBI" id="CHEBI:15378"/>
        <dbReference type="ChEBI" id="CHEBI:57783"/>
        <dbReference type="ChEBI" id="CHEBI:58349"/>
        <dbReference type="ChEBI" id="CHEBI:65315"/>
        <dbReference type="ChEBI" id="CHEBI:74443"/>
        <dbReference type="EC" id="1.3.1.89"/>
    </reaction>
    <physiologicalReaction direction="right-to-left" evidence="6">
        <dbReference type="Rhea" id="RHEA:53362"/>
    </physiologicalReaction>
</comment>
<comment type="catalytic activity">
    <reaction evidence="3">
        <text>5,6-dihydrouridine(47) in tRNA + NAD(+) = uridine(47) in tRNA + NADH + H(+)</text>
        <dbReference type="Rhea" id="RHEA:53364"/>
        <dbReference type="Rhea" id="RHEA-COMP:13539"/>
        <dbReference type="Rhea" id="RHEA-COMP:13540"/>
        <dbReference type="ChEBI" id="CHEBI:15378"/>
        <dbReference type="ChEBI" id="CHEBI:57540"/>
        <dbReference type="ChEBI" id="CHEBI:57945"/>
        <dbReference type="ChEBI" id="CHEBI:65315"/>
        <dbReference type="ChEBI" id="CHEBI:74443"/>
        <dbReference type="EC" id="1.3.1.89"/>
    </reaction>
    <physiologicalReaction direction="right-to-left" evidence="3">
        <dbReference type="Rhea" id="RHEA:53366"/>
    </physiologicalReaction>
</comment>
<feature type="domain" description="DUS-like FMN-binding" evidence="8">
    <location>
        <begin position="318"/>
        <end position="451"/>
    </location>
</feature>
<evidence type="ECO:0000256" key="1">
    <source>
        <dbReference type="ARBA" id="ARBA00005451"/>
    </source>
</evidence>
<dbReference type="EMBL" id="JAWDEY010000022">
    <property type="protein sequence ID" value="KAK6588743.1"/>
    <property type="molecule type" value="Genomic_DNA"/>
</dbReference>
<dbReference type="SUPFAM" id="SSF51395">
    <property type="entry name" value="FMN-linked oxidoreductases"/>
    <property type="match status" value="1"/>
</dbReference>
<dbReference type="AlphaFoldDB" id="A0AAV9XVG6"/>
<dbReference type="PANTHER" id="PTHR45846:SF1">
    <property type="entry name" value="TRNA-DIHYDROURIDINE(47) SYNTHASE [NAD(P)(+)]-LIKE"/>
    <property type="match status" value="1"/>
</dbReference>
<evidence type="ECO:0000313" key="9">
    <source>
        <dbReference type="EMBL" id="KAK6588743.1"/>
    </source>
</evidence>
<name>A0AAV9XVG6_9CRYT</name>
<feature type="domain" description="DUS-like FMN-binding" evidence="8">
    <location>
        <begin position="479"/>
        <end position="596"/>
    </location>
</feature>